<name>A0A9D1JE05_9FIRM</name>
<organism evidence="3 4">
    <name type="scientific">Candidatus Fimimorpha faecalis</name>
    <dbReference type="NCBI Taxonomy" id="2840824"/>
    <lineage>
        <taxon>Bacteria</taxon>
        <taxon>Bacillati</taxon>
        <taxon>Bacillota</taxon>
        <taxon>Clostridia</taxon>
        <taxon>Eubacteriales</taxon>
        <taxon>Candidatus Fimimorpha</taxon>
    </lineage>
</organism>
<sequence length="405" mass="44954">MTTYIEQLQSIFQMILAQSTFLLPYLPTIQMVGIILSLLICIAGYKIRKLCAALIGLFIGGAASAVAAFYFTNDITITIGAAILGGGIIAFIAYCIYRLGIFLLCAGLTLFFLRNMWIGQPPAITAMCAVIAVIIGFAAAFFKRIGITLVTAIGGAFAAVHLYSIRNGHPTGIAFMICFAILAVIGFIIQSEPWKSRKQKDQEDKQRTQKEKAKRNSSNGIFSFFRNKKQGKSSRSKKGKTKTNTRTKVVYRDATAGNTGYPKNSYEDDDYRDDYDEEAAYTMEDSAHEQPTSLNNDYNDTTSSNDSDFNYAKKTVYTHPMDTQYHTKVNLTPNKYQTTKMDLNTQPKSSSIPDKETSQSQTAAPASSNQLHNSESVSEPKRTLDNSDEYDFFSVINECINSKEK</sequence>
<evidence type="ECO:0000313" key="3">
    <source>
        <dbReference type="EMBL" id="HIR89698.1"/>
    </source>
</evidence>
<feature type="transmembrane region" description="Helical" evidence="2">
    <location>
        <begin position="123"/>
        <end position="142"/>
    </location>
</feature>
<evidence type="ECO:0000256" key="2">
    <source>
        <dbReference type="SAM" id="Phobius"/>
    </source>
</evidence>
<proteinExistence type="predicted"/>
<dbReference type="Proteomes" id="UP000824201">
    <property type="component" value="Unassembled WGS sequence"/>
</dbReference>
<dbReference type="EMBL" id="DVHN01000170">
    <property type="protein sequence ID" value="HIR89698.1"/>
    <property type="molecule type" value="Genomic_DNA"/>
</dbReference>
<keyword evidence="2" id="KW-0472">Membrane</keyword>
<feature type="transmembrane region" description="Helical" evidence="2">
    <location>
        <begin position="77"/>
        <end position="96"/>
    </location>
</feature>
<reference evidence="3" key="2">
    <citation type="journal article" date="2021" name="PeerJ">
        <title>Extensive microbial diversity within the chicken gut microbiome revealed by metagenomics and culture.</title>
        <authorList>
            <person name="Gilroy R."/>
            <person name="Ravi A."/>
            <person name="Getino M."/>
            <person name="Pursley I."/>
            <person name="Horton D.L."/>
            <person name="Alikhan N.F."/>
            <person name="Baker D."/>
            <person name="Gharbi K."/>
            <person name="Hall N."/>
            <person name="Watson M."/>
            <person name="Adriaenssens E.M."/>
            <person name="Foster-Nyarko E."/>
            <person name="Jarju S."/>
            <person name="Secka A."/>
            <person name="Antonio M."/>
            <person name="Oren A."/>
            <person name="Chaudhuri R.R."/>
            <person name="La Ragione R."/>
            <person name="Hildebrand F."/>
            <person name="Pallen M.J."/>
        </authorList>
    </citation>
    <scope>NUCLEOTIDE SEQUENCE</scope>
    <source>
        <strain evidence="3">ChiW13-3771</strain>
    </source>
</reference>
<feature type="compositionally biased region" description="Basic residues" evidence="1">
    <location>
        <begin position="228"/>
        <end position="245"/>
    </location>
</feature>
<feature type="region of interest" description="Disordered" evidence="1">
    <location>
        <begin position="284"/>
        <end position="306"/>
    </location>
</feature>
<protein>
    <recommendedName>
        <fullName evidence="5">DUF4203 domain-containing protein</fullName>
    </recommendedName>
</protein>
<keyword evidence="2" id="KW-0812">Transmembrane</keyword>
<feature type="region of interest" description="Disordered" evidence="1">
    <location>
        <begin position="196"/>
        <end position="216"/>
    </location>
</feature>
<evidence type="ECO:0000256" key="1">
    <source>
        <dbReference type="SAM" id="MobiDB-lite"/>
    </source>
</evidence>
<comment type="caution">
    <text evidence="3">The sequence shown here is derived from an EMBL/GenBank/DDBJ whole genome shotgun (WGS) entry which is preliminary data.</text>
</comment>
<dbReference type="AlphaFoldDB" id="A0A9D1JE05"/>
<feature type="transmembrane region" description="Helical" evidence="2">
    <location>
        <begin position="101"/>
        <end position="117"/>
    </location>
</feature>
<feature type="compositionally biased region" description="Low complexity" evidence="1">
    <location>
        <begin position="292"/>
        <end position="306"/>
    </location>
</feature>
<gene>
    <name evidence="3" type="ORF">IAC96_12205</name>
</gene>
<reference evidence="3" key="1">
    <citation type="submission" date="2020-10" db="EMBL/GenBank/DDBJ databases">
        <authorList>
            <person name="Gilroy R."/>
        </authorList>
    </citation>
    <scope>NUCLEOTIDE SEQUENCE</scope>
    <source>
        <strain evidence="3">ChiW13-3771</strain>
    </source>
</reference>
<evidence type="ECO:0000313" key="4">
    <source>
        <dbReference type="Proteomes" id="UP000824201"/>
    </source>
</evidence>
<feature type="region of interest" description="Disordered" evidence="1">
    <location>
        <begin position="228"/>
        <end position="271"/>
    </location>
</feature>
<keyword evidence="2" id="KW-1133">Transmembrane helix</keyword>
<evidence type="ECO:0008006" key="5">
    <source>
        <dbReference type="Google" id="ProtNLM"/>
    </source>
</evidence>
<feature type="transmembrane region" description="Helical" evidence="2">
    <location>
        <begin position="171"/>
        <end position="189"/>
    </location>
</feature>
<feature type="compositionally biased region" description="Low complexity" evidence="1">
    <location>
        <begin position="358"/>
        <end position="368"/>
    </location>
</feature>
<accession>A0A9D1JE05</accession>
<feature type="compositionally biased region" description="Basic and acidic residues" evidence="1">
    <location>
        <begin position="199"/>
        <end position="211"/>
    </location>
</feature>
<feature type="transmembrane region" description="Helical" evidence="2">
    <location>
        <begin position="50"/>
        <end position="71"/>
    </location>
</feature>
<feature type="region of interest" description="Disordered" evidence="1">
    <location>
        <begin position="331"/>
        <end position="388"/>
    </location>
</feature>
<feature type="transmembrane region" description="Helical" evidence="2">
    <location>
        <begin position="22"/>
        <end position="43"/>
    </location>
</feature>
<feature type="transmembrane region" description="Helical" evidence="2">
    <location>
        <begin position="147"/>
        <end position="165"/>
    </location>
</feature>
<feature type="compositionally biased region" description="Polar residues" evidence="1">
    <location>
        <begin position="331"/>
        <end position="352"/>
    </location>
</feature>